<keyword evidence="2" id="KW-1185">Reference proteome</keyword>
<organism evidence="1 2">
    <name type="scientific">Xenotaenia resolanae</name>
    <dbReference type="NCBI Taxonomy" id="208358"/>
    <lineage>
        <taxon>Eukaryota</taxon>
        <taxon>Metazoa</taxon>
        <taxon>Chordata</taxon>
        <taxon>Craniata</taxon>
        <taxon>Vertebrata</taxon>
        <taxon>Euteleostomi</taxon>
        <taxon>Actinopterygii</taxon>
        <taxon>Neopterygii</taxon>
        <taxon>Teleostei</taxon>
        <taxon>Neoteleostei</taxon>
        <taxon>Acanthomorphata</taxon>
        <taxon>Ovalentaria</taxon>
        <taxon>Atherinomorphae</taxon>
        <taxon>Cyprinodontiformes</taxon>
        <taxon>Goodeidae</taxon>
        <taxon>Xenotaenia</taxon>
    </lineage>
</organism>
<evidence type="ECO:0000313" key="2">
    <source>
        <dbReference type="Proteomes" id="UP001444071"/>
    </source>
</evidence>
<sequence>KLQRPDSGNWRGEDGTLDLAVTRIEDGSLKERDVSQTHTQLHDTDSHRLLTEATLHLEGASVVLPGTYLHTQNPAFKRMPMFSMMVMGEEISFVVDSGATHSVLSAKCIKEQPKLSGRYVHSVSASGETVRESFAVPLKCCTNGRDLIKTGLVLLQMVFIQSLTQYLQFGAVFVHKY</sequence>
<dbReference type="EMBL" id="JAHRIM010097646">
    <property type="protein sequence ID" value="MEQ2278497.1"/>
    <property type="molecule type" value="Genomic_DNA"/>
</dbReference>
<dbReference type="InterPro" id="IPR021109">
    <property type="entry name" value="Peptidase_aspartic_dom_sf"/>
</dbReference>
<protein>
    <submittedName>
        <fullName evidence="1">Uncharacterized protein</fullName>
    </submittedName>
</protein>
<reference evidence="1 2" key="1">
    <citation type="submission" date="2021-06" db="EMBL/GenBank/DDBJ databases">
        <authorList>
            <person name="Palmer J.M."/>
        </authorList>
    </citation>
    <scope>NUCLEOTIDE SEQUENCE [LARGE SCALE GENOMIC DNA]</scope>
    <source>
        <strain evidence="1 2">XR_2019</strain>
        <tissue evidence="1">Muscle</tissue>
    </source>
</reference>
<proteinExistence type="predicted"/>
<evidence type="ECO:0000313" key="1">
    <source>
        <dbReference type="EMBL" id="MEQ2278497.1"/>
    </source>
</evidence>
<name>A0ABV0XBA3_9TELE</name>
<dbReference type="SUPFAM" id="SSF50630">
    <property type="entry name" value="Acid proteases"/>
    <property type="match status" value="1"/>
</dbReference>
<accession>A0ABV0XBA3</accession>
<dbReference type="Gene3D" id="2.40.70.10">
    <property type="entry name" value="Acid Proteases"/>
    <property type="match status" value="1"/>
</dbReference>
<comment type="caution">
    <text evidence="1">The sequence shown here is derived from an EMBL/GenBank/DDBJ whole genome shotgun (WGS) entry which is preliminary data.</text>
</comment>
<dbReference type="Proteomes" id="UP001444071">
    <property type="component" value="Unassembled WGS sequence"/>
</dbReference>
<gene>
    <name evidence="1" type="ORF">XENORESO_020912</name>
</gene>
<feature type="non-terminal residue" evidence="1">
    <location>
        <position position="1"/>
    </location>
</feature>